<name>A0A291IR70_9MOLU</name>
<proteinExistence type="inferred from homology"/>
<evidence type="ECO:0000256" key="4">
    <source>
        <dbReference type="RuleBase" id="RU003847"/>
    </source>
</evidence>
<dbReference type="InterPro" id="IPR033655">
    <property type="entry name" value="TGS_RelA/SpoT"/>
</dbReference>
<dbReference type="RefSeq" id="WP_096862650.1">
    <property type="nucleotide sequence ID" value="NZ_CP023668.1"/>
</dbReference>
<evidence type="ECO:0000313" key="5">
    <source>
        <dbReference type="EMBL" id="ATG97362.1"/>
    </source>
</evidence>
<dbReference type="PROSITE" id="PS51880">
    <property type="entry name" value="TGS"/>
    <property type="match status" value="1"/>
</dbReference>
<dbReference type="InterPro" id="IPR045865">
    <property type="entry name" value="ACT-like_dom_sf"/>
</dbReference>
<dbReference type="Gene3D" id="3.30.460.10">
    <property type="entry name" value="Beta Polymerase, domain 2"/>
    <property type="match status" value="1"/>
</dbReference>
<dbReference type="SMART" id="SM00954">
    <property type="entry name" value="RelA_SpoT"/>
    <property type="match status" value="1"/>
</dbReference>
<dbReference type="Pfam" id="PF02824">
    <property type="entry name" value="TGS"/>
    <property type="match status" value="1"/>
</dbReference>
<comment type="pathway">
    <text evidence="1">Purine metabolism.</text>
</comment>
<dbReference type="Proteomes" id="UP000232227">
    <property type="component" value="Chromosome"/>
</dbReference>
<dbReference type="SUPFAM" id="SSF81271">
    <property type="entry name" value="TGS-like"/>
    <property type="match status" value="1"/>
</dbReference>
<protein>
    <recommendedName>
        <fullName evidence="2">Penta-phosphate guanosine-3'-pyrophosphohydrolase</fullName>
    </recommendedName>
</protein>
<dbReference type="InterPro" id="IPR006674">
    <property type="entry name" value="HD_domain"/>
</dbReference>
<dbReference type="InterPro" id="IPR004095">
    <property type="entry name" value="TGS"/>
</dbReference>
<dbReference type="InterPro" id="IPR002912">
    <property type="entry name" value="ACT_dom"/>
</dbReference>
<dbReference type="InterPro" id="IPR012676">
    <property type="entry name" value="TGS-like"/>
</dbReference>
<dbReference type="Gene3D" id="3.30.70.260">
    <property type="match status" value="1"/>
</dbReference>
<dbReference type="FunFam" id="3.10.20.30:FF:000002">
    <property type="entry name" value="GTP pyrophosphokinase (RelA/SpoT)"/>
    <property type="match status" value="1"/>
</dbReference>
<dbReference type="NCBIfam" id="TIGR00691">
    <property type="entry name" value="spoT_relA"/>
    <property type="match status" value="1"/>
</dbReference>
<sequence length="756" mass="86384">MAIQKEKNYQIRLKEIHDPEVLMNEVKTYIKDEKALADIQRAYDFAKEKHGEQKRANGDPYIYHPLTTAYFLAQYKMGPTTIIAGLLHDVIEDTPIKPGEITEAFGEEVNMLVEAVTKVSYFAKDNRQQLKATYLRRLYLSMAQDIRVMIIKICDRLHNMLTIGNLPEYKQKIIAKETLDTYSTIAHRIGMNGAKSALEELSFQVLEPKEAKKIGKLLEEQRKERIVEVNQIITDLNEFLNDEKHIEIKAIFGREKSIYSVYRKMMYGKTFDEINDILAIRIIAKNVDDCYKILGFIHQKYIPIPGRFKDYIATPKNNLYQSLHTTVSNKNGMIFEVQIRTEEMDEYAEMGAAAHWRYKENDNSSAAQKQQEIDDKLDIFKRIISMNNDETDAANLEKDLQEDIFTSTIYVLTPNGNVLTLPYGSTVLDFAYRIHSEVGEKAIGARINGVFSPLNTVIHSGEVIEVKTSPTQTPNLNWLKIAKTSSARNKIRKWLAANMNSDSETQNKKDKEEATLVKGKGQVISYINSENIRNKRRSEKETLELLKKDGYQSLEDIYLEIANGKIKVEDAVEKYFVDLTVDKDDALLDQINKGDEWAPDINNDLIVDGISNMKVEIANCCLPIPYEEVVGYVTKGNGIKVHLPNCTNVQSEEDKKRLVSVRWNKNYIQNKNYVTKVRFVSNDRPNLLYDITKVLSSLHAAIISASANTNEKTFTSTGVVKLKVHNSDQLRQIITAMKSIPGVLEVDRVIEEPNNK</sequence>
<keyword evidence="6" id="KW-1185">Reference proteome</keyword>
<dbReference type="Pfam" id="PF04607">
    <property type="entry name" value="RelA_SpoT"/>
    <property type="match status" value="1"/>
</dbReference>
<dbReference type="Gene3D" id="1.10.3210.10">
    <property type="entry name" value="Hypothetical protein af1432"/>
    <property type="match status" value="1"/>
</dbReference>
<dbReference type="AlphaFoldDB" id="A0A291IR70"/>
<comment type="function">
    <text evidence="3">In eubacteria ppGpp (guanosine 3'-diphosphate 5'-diphosphate) is a mediator of the stringent response that coordinates a variety of cellular activities in response to changes in nutritional abundance. This enzyme catalyzes the degradation of ppGpp into GDP. It may also be capable of catalyzing the synthesis of ppGpp.</text>
</comment>
<dbReference type="Pfam" id="PF13291">
    <property type="entry name" value="ACT_4"/>
    <property type="match status" value="1"/>
</dbReference>
<organism evidence="5 6">
    <name type="scientific">Mesoplasma lactucae ATCC 49193</name>
    <dbReference type="NCBI Taxonomy" id="81460"/>
    <lineage>
        <taxon>Bacteria</taxon>
        <taxon>Bacillati</taxon>
        <taxon>Mycoplasmatota</taxon>
        <taxon>Mollicutes</taxon>
        <taxon>Entomoplasmatales</taxon>
        <taxon>Entomoplasmataceae</taxon>
        <taxon>Mesoplasma</taxon>
    </lineage>
</organism>
<dbReference type="PANTHER" id="PTHR21262:SF31">
    <property type="entry name" value="GTP PYROPHOSPHOKINASE"/>
    <property type="match status" value="1"/>
</dbReference>
<dbReference type="Gene3D" id="3.10.20.30">
    <property type="match status" value="1"/>
</dbReference>
<dbReference type="GO" id="GO:0016787">
    <property type="term" value="F:hydrolase activity"/>
    <property type="evidence" value="ECO:0007669"/>
    <property type="project" value="UniProtKB-KW"/>
</dbReference>
<evidence type="ECO:0000256" key="2">
    <source>
        <dbReference type="ARBA" id="ARBA00041770"/>
    </source>
</evidence>
<evidence type="ECO:0000313" key="6">
    <source>
        <dbReference type="Proteomes" id="UP000232227"/>
    </source>
</evidence>
<gene>
    <name evidence="5" type="ORF">CP520_01140</name>
</gene>
<dbReference type="PANTHER" id="PTHR21262">
    <property type="entry name" value="GUANOSINE-3',5'-BIS DIPHOSPHATE 3'-PYROPHOSPHOHYDROLASE"/>
    <property type="match status" value="1"/>
</dbReference>
<dbReference type="SUPFAM" id="SSF55021">
    <property type="entry name" value="ACT-like"/>
    <property type="match status" value="1"/>
</dbReference>
<dbReference type="EMBL" id="CP023668">
    <property type="protein sequence ID" value="ATG97362.1"/>
    <property type="molecule type" value="Genomic_DNA"/>
</dbReference>
<dbReference type="OrthoDB" id="9805041at2"/>
<dbReference type="InterPro" id="IPR012675">
    <property type="entry name" value="Beta-grasp_dom_sf"/>
</dbReference>
<dbReference type="InterPro" id="IPR003607">
    <property type="entry name" value="HD/PDEase_dom"/>
</dbReference>
<evidence type="ECO:0000256" key="3">
    <source>
        <dbReference type="ARBA" id="ARBA00056789"/>
    </source>
</evidence>
<dbReference type="SUPFAM" id="SSF109604">
    <property type="entry name" value="HD-domain/PDEase-like"/>
    <property type="match status" value="1"/>
</dbReference>
<evidence type="ECO:0000256" key="1">
    <source>
        <dbReference type="ARBA" id="ARBA00025704"/>
    </source>
</evidence>
<dbReference type="FunFam" id="1.10.3210.10:FF:000001">
    <property type="entry name" value="GTP pyrophosphokinase RelA"/>
    <property type="match status" value="1"/>
</dbReference>
<dbReference type="SUPFAM" id="SSF81301">
    <property type="entry name" value="Nucleotidyltransferase"/>
    <property type="match status" value="1"/>
</dbReference>
<dbReference type="Pfam" id="PF13328">
    <property type="entry name" value="HD_4"/>
    <property type="match status" value="1"/>
</dbReference>
<dbReference type="SMART" id="SM00471">
    <property type="entry name" value="HDc"/>
    <property type="match status" value="1"/>
</dbReference>
<reference evidence="5 6" key="1">
    <citation type="submission" date="2017-09" db="EMBL/GenBank/DDBJ databases">
        <title>SPAdes assembly of the Mesoplasma lactucae genome.</title>
        <authorList>
            <person name="Knight T.F."/>
            <person name="Rubinstein R."/>
            <person name="Citino T."/>
        </authorList>
    </citation>
    <scope>NUCLEOTIDE SEQUENCE [LARGE SCALE GENOMIC DNA]</scope>
    <source>
        <strain evidence="5 6">831-C4</strain>
    </source>
</reference>
<dbReference type="InterPro" id="IPR043519">
    <property type="entry name" value="NT_sf"/>
</dbReference>
<accession>A0A291IR70</accession>
<dbReference type="CDD" id="cd00077">
    <property type="entry name" value="HDc"/>
    <property type="match status" value="1"/>
</dbReference>
<dbReference type="CDD" id="cd04876">
    <property type="entry name" value="ACT_RelA-SpoT"/>
    <property type="match status" value="1"/>
</dbReference>
<dbReference type="GO" id="GO:0015969">
    <property type="term" value="P:guanosine tetraphosphate metabolic process"/>
    <property type="evidence" value="ECO:0007669"/>
    <property type="project" value="InterPro"/>
</dbReference>
<dbReference type="GO" id="GO:0005886">
    <property type="term" value="C:plasma membrane"/>
    <property type="evidence" value="ECO:0007669"/>
    <property type="project" value="TreeGrafter"/>
</dbReference>
<dbReference type="KEGG" id="mlac:CP520_01140"/>
<dbReference type="PROSITE" id="PS51671">
    <property type="entry name" value="ACT"/>
    <property type="match status" value="1"/>
</dbReference>
<dbReference type="PROSITE" id="PS51831">
    <property type="entry name" value="HD"/>
    <property type="match status" value="1"/>
</dbReference>
<dbReference type="CDD" id="cd01668">
    <property type="entry name" value="TGS_RSH"/>
    <property type="match status" value="1"/>
</dbReference>
<dbReference type="InterPro" id="IPR007685">
    <property type="entry name" value="RelA_SpoT"/>
</dbReference>
<keyword evidence="5" id="KW-0378">Hydrolase</keyword>
<dbReference type="CDD" id="cd05399">
    <property type="entry name" value="NT_Rel-Spo_like"/>
    <property type="match status" value="1"/>
</dbReference>
<comment type="similarity">
    <text evidence="4">Belongs to the relA/spoT family.</text>
</comment>
<dbReference type="InterPro" id="IPR004811">
    <property type="entry name" value="RelA/Spo_fam"/>
</dbReference>